<dbReference type="AlphaFoldDB" id="A0A5N6XH34"/>
<organism evidence="1 2">
    <name type="scientific">Aspergillus sergii</name>
    <dbReference type="NCBI Taxonomy" id="1034303"/>
    <lineage>
        <taxon>Eukaryota</taxon>
        <taxon>Fungi</taxon>
        <taxon>Dikarya</taxon>
        <taxon>Ascomycota</taxon>
        <taxon>Pezizomycotina</taxon>
        <taxon>Eurotiomycetes</taxon>
        <taxon>Eurotiomycetidae</taxon>
        <taxon>Eurotiales</taxon>
        <taxon>Aspergillaceae</taxon>
        <taxon>Aspergillus</taxon>
        <taxon>Aspergillus subgen. Circumdati</taxon>
    </lineage>
</organism>
<protein>
    <submittedName>
        <fullName evidence="1">Uncharacterized protein</fullName>
    </submittedName>
</protein>
<accession>A0A5N6XH34</accession>
<evidence type="ECO:0000313" key="2">
    <source>
        <dbReference type="Proteomes" id="UP000325945"/>
    </source>
</evidence>
<reference evidence="2" key="1">
    <citation type="submission" date="2019-04" db="EMBL/GenBank/DDBJ databases">
        <title>Friends and foes A comparative genomics studyof 23 Aspergillus species from section Flavi.</title>
        <authorList>
            <consortium name="DOE Joint Genome Institute"/>
            <person name="Kjaerbolling I."/>
            <person name="Vesth T."/>
            <person name="Frisvad J.C."/>
            <person name="Nybo J.L."/>
            <person name="Theobald S."/>
            <person name="Kildgaard S."/>
            <person name="Isbrandt T."/>
            <person name="Kuo A."/>
            <person name="Sato A."/>
            <person name="Lyhne E.K."/>
            <person name="Kogle M.E."/>
            <person name="Wiebenga A."/>
            <person name="Kun R.S."/>
            <person name="Lubbers R.J."/>
            <person name="Makela M.R."/>
            <person name="Barry K."/>
            <person name="Chovatia M."/>
            <person name="Clum A."/>
            <person name="Daum C."/>
            <person name="Haridas S."/>
            <person name="He G."/>
            <person name="LaButti K."/>
            <person name="Lipzen A."/>
            <person name="Mondo S."/>
            <person name="Riley R."/>
            <person name="Salamov A."/>
            <person name="Simmons B.A."/>
            <person name="Magnuson J.K."/>
            <person name="Henrissat B."/>
            <person name="Mortensen U.H."/>
            <person name="Larsen T.O."/>
            <person name="Devries R.P."/>
            <person name="Grigoriev I.V."/>
            <person name="Machida M."/>
            <person name="Baker S.E."/>
            <person name="Andersen M.R."/>
        </authorList>
    </citation>
    <scope>NUCLEOTIDE SEQUENCE [LARGE SCALE GENOMIC DNA]</scope>
    <source>
        <strain evidence="2">CBS 130017</strain>
    </source>
</reference>
<gene>
    <name evidence="1" type="ORF">BDV39DRAFT_167487</name>
</gene>
<dbReference type="Proteomes" id="UP000325945">
    <property type="component" value="Unassembled WGS sequence"/>
</dbReference>
<evidence type="ECO:0000313" key="1">
    <source>
        <dbReference type="EMBL" id="KAE8332232.1"/>
    </source>
</evidence>
<name>A0A5N6XH34_9EURO</name>
<dbReference type="EMBL" id="ML741766">
    <property type="protein sequence ID" value="KAE8332232.1"/>
    <property type="molecule type" value="Genomic_DNA"/>
</dbReference>
<keyword evidence="2" id="KW-1185">Reference proteome</keyword>
<sequence length="54" mass="6080">MTIRENIGGESDYVISVAVCGYSVYARPNSEYVAQLDLRSLQLRMKTVNLTQII</sequence>
<proteinExistence type="predicted"/>